<dbReference type="Proteomes" id="UP000002489">
    <property type="component" value="Unassembled WGS sequence"/>
</dbReference>
<reference evidence="1" key="2">
    <citation type="submission" date="2025-05" db="UniProtKB">
        <authorList>
            <consortium name="EnsemblFungi"/>
        </authorList>
    </citation>
    <scope>IDENTIFICATION</scope>
    <source>
        <strain evidence="1">4287 / CBS 123668 / FGSC 9935 / NRRL 34936</strain>
    </source>
</reference>
<organism evidence="1 2">
    <name type="scientific">Fusarium oxysporum (strain Fo5176)</name>
    <name type="common">Fusarium vascular wilt</name>
    <dbReference type="NCBI Taxonomy" id="660025"/>
    <lineage>
        <taxon>Eukaryota</taxon>
        <taxon>Fungi</taxon>
        <taxon>Dikarya</taxon>
        <taxon>Ascomycota</taxon>
        <taxon>Pezizomycotina</taxon>
        <taxon>Sordariomycetes</taxon>
        <taxon>Hypocreomycetidae</taxon>
        <taxon>Hypocreales</taxon>
        <taxon>Nectriaceae</taxon>
        <taxon>Fusarium</taxon>
        <taxon>Fusarium oxysporum species complex</taxon>
    </lineage>
</organism>
<evidence type="ECO:0000313" key="2">
    <source>
        <dbReference type="Proteomes" id="UP000002489"/>
    </source>
</evidence>
<dbReference type="AlphaFoldDB" id="A0A0D2XRM1"/>
<name>A0A0D2XRM1_FUSOF</name>
<evidence type="ECO:0000313" key="1">
    <source>
        <dbReference type="EnsemblFungi" id="FOXG_06623P0"/>
    </source>
</evidence>
<dbReference type="EnsemblFungi" id="FOXG_07204T0">
    <property type="protein sequence ID" value="FOXG_07204P0"/>
    <property type="gene ID" value="FOXG_07204"/>
</dbReference>
<proteinExistence type="predicted"/>
<sequence length="203" mass="23542">MSVLVSPQGYNLSDDLFISAKNAFIDSLPADTKLASNFGSFFDKLSELLDDYGQKLPRFQEITNLAQGKCSDGFRSTLKNIYMDLFELFTAIAQVFTKKDGSLQSAPIVAWKLSWQPFHIRYQNFLDRLQKHTIAFDDERKFLQLTVAMESQSLQEQHHQLTKEYFALVEESKSRWDTNKRGRIIRKILPAPEPRHWENCPCN</sequence>
<dbReference type="EnsemblFungi" id="FOXG_06636T0">
    <property type="protein sequence ID" value="FOXG_06636P0"/>
    <property type="gene ID" value="FOXG_06636"/>
</dbReference>
<reference evidence="2" key="1">
    <citation type="journal article" date="2012" name="Mol. Plant Microbe Interact.">
        <title>A highly conserved effector in Fusarium oxysporum is required for full virulence on Arabidopsis.</title>
        <authorList>
            <person name="Thatcher L.F."/>
            <person name="Gardiner D.M."/>
            <person name="Kazan K."/>
            <person name="Manners J."/>
        </authorList>
    </citation>
    <scope>NUCLEOTIDE SEQUENCE [LARGE SCALE GENOMIC DNA]</scope>
    <source>
        <strain evidence="2">Fo5176</strain>
    </source>
</reference>
<accession>A0A0D2XRM1</accession>
<protein>
    <recommendedName>
        <fullName evidence="3">Fungal STAND N-terminal Goodbye domain-containing protein</fullName>
    </recommendedName>
</protein>
<dbReference type="EnsemblFungi" id="FOXG_06623T0">
    <property type="protein sequence ID" value="FOXG_06623P0"/>
    <property type="gene ID" value="FOXG_06623"/>
</dbReference>
<evidence type="ECO:0008006" key="3">
    <source>
        <dbReference type="Google" id="ProtNLM"/>
    </source>
</evidence>